<feature type="chain" id="PRO_5016863623" description="GP-PDE domain-containing protein" evidence="1">
    <location>
        <begin position="24"/>
        <end position="394"/>
    </location>
</feature>
<sequence>MLSNTLRGLLVMAIAVIVPPAAAQVSGPNGPQLNIAHRGASAYAPEHTFFAYDLAIEMDADMLECDVLLSADEVPVCIHDTTVDRTSDASGAVSDYTLAELREMDFGSWFNTRNPTQADDAFVGAKIVPFEEQLDCYLRINPLMRFHVETKDSAGGRAEEVLTELLTRKGLIDTGGGRVADSSVLMQSFDPASLERIKALAPTLPTVYLYGAPTNLRNLSIQTSGTGDAYMDAFSPNNANILADPAVIDRFHANGHDVHTYTVNDRQTMDTLLGYGIDGIFTNNPDILRAAIDDLGTGTTPEQRGNPSDFERGCPGVAGRVVSNQGPGDIWAPAPSGRGVVLVQAAGEPPANPDDAPSDAGSAVDSGGGALNLLSLVALIGLLYLGRRGRSRPL</sequence>
<dbReference type="RefSeq" id="WP_109721006.1">
    <property type="nucleotide sequence ID" value="NZ_QEQK01000012.1"/>
</dbReference>
<dbReference type="Pfam" id="PF03009">
    <property type="entry name" value="GDPD"/>
    <property type="match status" value="1"/>
</dbReference>
<organism evidence="3 4">
    <name type="scientific">Abyssibacter profundi</name>
    <dbReference type="NCBI Taxonomy" id="2182787"/>
    <lineage>
        <taxon>Bacteria</taxon>
        <taxon>Pseudomonadati</taxon>
        <taxon>Pseudomonadota</taxon>
        <taxon>Gammaproteobacteria</taxon>
        <taxon>Chromatiales</taxon>
        <taxon>Oceanococcaceae</taxon>
        <taxon>Abyssibacter</taxon>
    </lineage>
</organism>
<keyword evidence="4" id="KW-1185">Reference proteome</keyword>
<evidence type="ECO:0000313" key="4">
    <source>
        <dbReference type="Proteomes" id="UP000251800"/>
    </source>
</evidence>
<name>A0A383XRE9_9GAMM</name>
<dbReference type="GO" id="GO:0006629">
    <property type="term" value="P:lipid metabolic process"/>
    <property type="evidence" value="ECO:0007669"/>
    <property type="project" value="InterPro"/>
</dbReference>
<dbReference type="Proteomes" id="UP000251800">
    <property type="component" value="Unassembled WGS sequence"/>
</dbReference>
<dbReference type="OrthoDB" id="9795622at2"/>
<gene>
    <name evidence="3" type="ORF">DEH80_13335</name>
</gene>
<dbReference type="PANTHER" id="PTHR46211">
    <property type="entry name" value="GLYCEROPHOSPHORYL DIESTER PHOSPHODIESTERASE"/>
    <property type="match status" value="1"/>
</dbReference>
<keyword evidence="1" id="KW-0732">Signal</keyword>
<dbReference type="GO" id="GO:0008081">
    <property type="term" value="F:phosphoric diester hydrolase activity"/>
    <property type="evidence" value="ECO:0007669"/>
    <property type="project" value="InterPro"/>
</dbReference>
<reference evidence="3 4" key="1">
    <citation type="submission" date="2018-05" db="EMBL/GenBank/DDBJ databases">
        <title>Abyssibacter profundi OUC007T gen. nov., sp. nov, a marine bacterium isolated from seawater of the Mariana Trench.</title>
        <authorList>
            <person name="Zhou S."/>
        </authorList>
    </citation>
    <scope>NUCLEOTIDE SEQUENCE [LARGE SCALE GENOMIC DNA]</scope>
    <source>
        <strain evidence="3 4">OUC007</strain>
    </source>
</reference>
<feature type="signal peptide" evidence="1">
    <location>
        <begin position="1"/>
        <end position="23"/>
    </location>
</feature>
<dbReference type="Gene3D" id="3.20.20.190">
    <property type="entry name" value="Phosphatidylinositol (PI) phosphodiesterase"/>
    <property type="match status" value="1"/>
</dbReference>
<proteinExistence type="predicted"/>
<dbReference type="PANTHER" id="PTHR46211:SF1">
    <property type="entry name" value="GLYCEROPHOSPHODIESTER PHOSPHODIESTERASE, CYTOPLASMIC"/>
    <property type="match status" value="1"/>
</dbReference>
<protein>
    <recommendedName>
        <fullName evidence="2">GP-PDE domain-containing protein</fullName>
    </recommendedName>
</protein>
<dbReference type="AlphaFoldDB" id="A0A383XRE9"/>
<evidence type="ECO:0000259" key="2">
    <source>
        <dbReference type="PROSITE" id="PS51704"/>
    </source>
</evidence>
<evidence type="ECO:0000256" key="1">
    <source>
        <dbReference type="SAM" id="SignalP"/>
    </source>
</evidence>
<comment type="caution">
    <text evidence="3">The sequence shown here is derived from an EMBL/GenBank/DDBJ whole genome shotgun (WGS) entry which is preliminary data.</text>
</comment>
<accession>A0A383XRE9</accession>
<dbReference type="InterPro" id="IPR030395">
    <property type="entry name" value="GP_PDE_dom"/>
</dbReference>
<dbReference type="PROSITE" id="PS51704">
    <property type="entry name" value="GP_PDE"/>
    <property type="match status" value="1"/>
</dbReference>
<feature type="domain" description="GP-PDE" evidence="2">
    <location>
        <begin position="32"/>
        <end position="292"/>
    </location>
</feature>
<evidence type="ECO:0000313" key="3">
    <source>
        <dbReference type="EMBL" id="PWN55203.1"/>
    </source>
</evidence>
<dbReference type="InterPro" id="IPR017946">
    <property type="entry name" value="PLC-like_Pdiesterase_TIM-brl"/>
</dbReference>
<dbReference type="EMBL" id="QEQK01000012">
    <property type="protein sequence ID" value="PWN55203.1"/>
    <property type="molecule type" value="Genomic_DNA"/>
</dbReference>
<dbReference type="SUPFAM" id="SSF51695">
    <property type="entry name" value="PLC-like phosphodiesterases"/>
    <property type="match status" value="1"/>
</dbReference>